<evidence type="ECO:0000256" key="4">
    <source>
        <dbReference type="ARBA" id="ARBA00022786"/>
    </source>
</evidence>
<feature type="compositionally biased region" description="Low complexity" evidence="6">
    <location>
        <begin position="540"/>
        <end position="550"/>
    </location>
</feature>
<dbReference type="GO" id="GO:0070139">
    <property type="term" value="F:SUMO-specific endopeptidase activity"/>
    <property type="evidence" value="ECO:0007669"/>
    <property type="project" value="TreeGrafter"/>
</dbReference>
<dbReference type="InterPro" id="IPR003653">
    <property type="entry name" value="Peptidase_C48_C"/>
</dbReference>
<dbReference type="GO" id="GO:0006508">
    <property type="term" value="P:proteolysis"/>
    <property type="evidence" value="ECO:0007669"/>
    <property type="project" value="UniProtKB-KW"/>
</dbReference>
<feature type="compositionally biased region" description="Low complexity" evidence="6">
    <location>
        <begin position="393"/>
        <end position="410"/>
    </location>
</feature>
<dbReference type="PANTHER" id="PTHR46896">
    <property type="entry name" value="SENTRIN-SPECIFIC PROTEASE"/>
    <property type="match status" value="1"/>
</dbReference>
<evidence type="ECO:0000256" key="5">
    <source>
        <dbReference type="ARBA" id="ARBA00022801"/>
    </source>
</evidence>
<dbReference type="EMBL" id="JRES01001238">
    <property type="protein sequence ID" value="KNC24388.1"/>
    <property type="molecule type" value="Genomic_DNA"/>
</dbReference>
<feature type="region of interest" description="Disordered" evidence="6">
    <location>
        <begin position="829"/>
        <end position="849"/>
    </location>
</feature>
<dbReference type="SUPFAM" id="SSF54001">
    <property type="entry name" value="Cysteine proteinases"/>
    <property type="match status" value="1"/>
</dbReference>
<dbReference type="FunFam" id="3.30.310.130:FF:000007">
    <property type="entry name" value="polyhomeotic-proximal chromatin protein isoform X2"/>
    <property type="match status" value="1"/>
</dbReference>
<proteinExistence type="inferred from homology"/>
<feature type="compositionally biased region" description="Polar residues" evidence="6">
    <location>
        <begin position="703"/>
        <end position="717"/>
    </location>
</feature>
<feature type="region of interest" description="Disordered" evidence="6">
    <location>
        <begin position="228"/>
        <end position="291"/>
    </location>
</feature>
<sequence>MQMLELVLVNKQFSGTTEYVLPPVSMAQYYQIQNLDDLKQIYADVQVVHVASDDVGQIVLDETQQILLQNDGPQQVVYQTQGTPTQYQPPQAGTHYTILGEDMNQPQAQTVQHQQVQQVQQQQAQTQQQHQQAPQQQQQQQVLMHQQHHQVLDPQQQQQQQQQHQLQAAYQMPQETLQQAQHMQPQDHQMQQHVQAQPQQIYYTTDQLVHQQQQQQQQKKVYIQQQPQQLQQQYQPHPQHQQQMIHQAPPPPQAQQQPQQHILQSPQHHPQQVQVQHQVSPSHQQQTQQQPQIIYRMQPQQTQQLQQLIVQQPSGQQVLIQQPQQQELIMRQSMPPQRIIYNNRVLYSTPQQSPQQQQHTVMGQSPQTHQQQHILQTTHTTMQQHHNPTHLVQQTRVVPSQHQQQQTQQQTPPPQPQQQMQQNVVYQQIQVQNQMPKTLMQQQQPTQNSPQHQQHIQLQQQQQQQQTQMVTQAPNPNGATIIRAGVARGGKIGRGAMSGTLIARMPGMAGVARAEIRPGFNAAGAIGGGGGQILRTPRPRCSTTAGSTSRGRGRGARGAAANVTAGRGSPILANNQQLGTLQQGKIVTQSLPNQGIRQVYRTQVNDPNLTVQQQQHQQVHLVQAQPRMPGVASRFRSPAIGAQQQQHQQSPSESGQQTPSSSSSSAAGAGGGGAGLGDLDLEDSIQAVFVKKDAQQPKVAGAPNQSPTTVLSSGNSTPVSGTTLTTYYTAKDDDENRMIRTQNGTCMSLAEFKKRNANAGGNQIIQNAAAAGGIKPLQQTAGGAKISLPAAGQSVHSVPVARVAPQKHIVNKEQGGAGGVAPSVAGAANATSSSVTNPQIPSGPPAGSSVYQTSHNNYEIQTQHVLQNRAGQQMAEKDRNSAKMLVILVSGEQRLITFTLPRESCTVQDLLEQVGVPFDNSTTIQCVENPGANIDFVVTVGFSVQESPSELISRAEQSLQISRQQESMQQNAAAAVTGSQPAAAAGSNTTEGNAQNNAAATTAASAAATAPNIAQTTENSTKEPNNSKQATTANAAATSAASSTSKATEELPQRKLIQGFYAICQSCGFSGYDHAKCERCKRVFMEPPKKIPIKQATASPSLGSNFANSNNSGSADSPTPSSTAPPIEKKRHSETAAQRGKSSLAYNPNAPTSTRGRGGSQAARGRGSRSGRRAAEIEPVILTLSSDEEDDESSNKGNSTMAALAKPSNTSSSASLASYKPFSFEPNMPDPDESALYNDFTRGDVTDLTNCVDKMSCSLACKLIRFGTYRFEPTEQVIITSLGIRIVAPLETNPSELFALNIYKHEVVKIIAHFSKSSSTNSMLCFYTLRNCAKYIQKSLNMTEVAKHLDGVTYFSANGPYQIRKIILQFDVISEQAKSVIRSIWDFLDEISETDAQDLLQRAADSDKKLANNKNNSENIPTTTQLQPNEIRQLLIYPPGKGGISINTEDYMCLATDQYLNDIIIDFYLKWVHDNVIPEAQKERTHIFSTFFYKRLTTLTRHTHHDKDGGKLTPAQKRHARVQNWTKNVNLFEKDFIVIPINEQSHWFLAIICFPRLKGPVTFDTNTPVELQPIKKNKGKKVSLQIGNTTITPLSKRDSASVLSEICGVGDDDSERDEAEGDDSDLASEDSDFDNTSSSTTLNSSQPATPLIPGTATTSTHQPIKQPLILIFDSLAGASRSRVVATLRDYLTCEYKIKMTGAPLHTFNKDNMPGHCVKVPQQNNFTDCGLYLLQYVEHFFKDPIRDYRVPIKQLAQWFDTLTVTRKREDISNLLQKLMNERNGPNNKIILPEIPFPTLNGQLVEPEGYNIEFEEEEMEDDDEEENTTGDMDELSTDDTSKSKTPIKMPTTTSTVSATATTTTAAALVPTQGRKIVVKRRMQISGSSELNSSQVNAVAAATTCGTPPATSTASSTHQRTSSMAKIRKVES</sequence>
<dbReference type="Pfam" id="PF02902">
    <property type="entry name" value="Peptidase_C48"/>
    <property type="match status" value="1"/>
</dbReference>
<feature type="region of interest" description="Disordered" evidence="6">
    <location>
        <begin position="436"/>
        <end position="477"/>
    </location>
</feature>
<feature type="compositionally biased region" description="Low complexity" evidence="6">
    <location>
        <begin position="152"/>
        <end position="195"/>
    </location>
</feature>
<feature type="compositionally biased region" description="Polar residues" evidence="6">
    <location>
        <begin position="1140"/>
        <end position="1154"/>
    </location>
</feature>
<evidence type="ECO:0000259" key="7">
    <source>
        <dbReference type="PROSITE" id="PS50600"/>
    </source>
</evidence>
<feature type="region of interest" description="Disordered" evidence="6">
    <location>
        <begin position="1814"/>
        <end position="1856"/>
    </location>
</feature>
<dbReference type="Proteomes" id="UP000037069">
    <property type="component" value="Unassembled WGS sequence"/>
</dbReference>
<dbReference type="PROSITE" id="PS50600">
    <property type="entry name" value="ULP_PROTEASE"/>
    <property type="match status" value="1"/>
</dbReference>
<name>A0A0L0BWI5_LUCCU</name>
<keyword evidence="3" id="KW-0645">Protease</keyword>
<gene>
    <name evidence="8" type="ORF">FF38_14200</name>
</gene>
<dbReference type="STRING" id="7375.A0A0L0BWI5"/>
<feature type="region of interest" description="Disordered" evidence="6">
    <location>
        <begin position="130"/>
        <end position="195"/>
    </location>
</feature>
<reference evidence="8 9" key="1">
    <citation type="journal article" date="2015" name="Nat. Commun.">
        <title>Lucilia cuprina genome unlocks parasitic fly biology to underpin future interventions.</title>
        <authorList>
            <person name="Anstead C.A."/>
            <person name="Korhonen P.K."/>
            <person name="Young N.D."/>
            <person name="Hall R.S."/>
            <person name="Jex A.R."/>
            <person name="Murali S.C."/>
            <person name="Hughes D.S."/>
            <person name="Lee S.F."/>
            <person name="Perry T."/>
            <person name="Stroehlein A.J."/>
            <person name="Ansell B.R."/>
            <person name="Breugelmans B."/>
            <person name="Hofmann A."/>
            <person name="Qu J."/>
            <person name="Dugan S."/>
            <person name="Lee S.L."/>
            <person name="Chao H."/>
            <person name="Dinh H."/>
            <person name="Han Y."/>
            <person name="Doddapaneni H.V."/>
            <person name="Worley K.C."/>
            <person name="Muzny D.M."/>
            <person name="Ioannidis P."/>
            <person name="Waterhouse R.M."/>
            <person name="Zdobnov E.M."/>
            <person name="James P.J."/>
            <person name="Bagnall N.H."/>
            <person name="Kotze A.C."/>
            <person name="Gibbs R.A."/>
            <person name="Richards S."/>
            <person name="Batterham P."/>
            <person name="Gasser R.B."/>
        </authorList>
    </citation>
    <scope>NUCLEOTIDE SEQUENCE [LARGE SCALE GENOMIC DNA]</scope>
    <source>
        <strain evidence="8 9">LS</strain>
        <tissue evidence="8">Full body</tissue>
    </source>
</reference>
<dbReference type="GO" id="GO:0016926">
    <property type="term" value="P:protein desumoylation"/>
    <property type="evidence" value="ECO:0007669"/>
    <property type="project" value="TreeGrafter"/>
</dbReference>
<evidence type="ECO:0000313" key="8">
    <source>
        <dbReference type="EMBL" id="KNC24388.1"/>
    </source>
</evidence>
<feature type="compositionally biased region" description="Acidic residues" evidence="6">
    <location>
        <begin position="1814"/>
        <end position="1835"/>
    </location>
</feature>
<feature type="region of interest" description="Disordered" evidence="6">
    <location>
        <begin position="530"/>
        <end position="557"/>
    </location>
</feature>
<protein>
    <recommendedName>
        <fullName evidence="7">Ubiquitin-like protease family profile domain-containing protein</fullName>
    </recommendedName>
</protein>
<evidence type="ECO:0000256" key="3">
    <source>
        <dbReference type="ARBA" id="ARBA00022670"/>
    </source>
</evidence>
<feature type="compositionally biased region" description="Low complexity" evidence="6">
    <location>
        <begin position="130"/>
        <end position="145"/>
    </location>
</feature>
<keyword evidence="5" id="KW-0378">Hydrolase</keyword>
<feature type="compositionally biased region" description="Acidic residues" evidence="6">
    <location>
        <begin position="1610"/>
        <end position="1633"/>
    </location>
</feature>
<keyword evidence="4" id="KW-0833">Ubl conjugation pathway</keyword>
<feature type="compositionally biased region" description="Polar residues" evidence="6">
    <location>
        <begin position="829"/>
        <end position="840"/>
    </location>
</feature>
<feature type="compositionally biased region" description="Low complexity" evidence="6">
    <location>
        <begin position="643"/>
        <end position="667"/>
    </location>
</feature>
<feature type="compositionally biased region" description="Low complexity" evidence="6">
    <location>
        <begin position="436"/>
        <end position="468"/>
    </location>
</feature>
<feature type="compositionally biased region" description="Low complexity" evidence="6">
    <location>
        <begin position="228"/>
        <end position="247"/>
    </location>
</feature>
<feature type="compositionally biased region" description="Low complexity" evidence="6">
    <location>
        <begin position="1026"/>
        <end position="1046"/>
    </location>
</feature>
<evidence type="ECO:0000256" key="6">
    <source>
        <dbReference type="SAM" id="MobiDB-lite"/>
    </source>
</evidence>
<comment type="similarity">
    <text evidence="1">Belongs to the peptidase C48 family.</text>
</comment>
<dbReference type="PANTHER" id="PTHR46896:SF3">
    <property type="entry name" value="FI06413P-RELATED"/>
    <property type="match status" value="1"/>
</dbReference>
<organism evidence="8 9">
    <name type="scientific">Lucilia cuprina</name>
    <name type="common">Green bottle fly</name>
    <name type="synonym">Australian sheep blowfly</name>
    <dbReference type="NCBI Taxonomy" id="7375"/>
    <lineage>
        <taxon>Eukaryota</taxon>
        <taxon>Metazoa</taxon>
        <taxon>Ecdysozoa</taxon>
        <taxon>Arthropoda</taxon>
        <taxon>Hexapoda</taxon>
        <taxon>Insecta</taxon>
        <taxon>Pterygota</taxon>
        <taxon>Neoptera</taxon>
        <taxon>Endopterygota</taxon>
        <taxon>Diptera</taxon>
        <taxon>Brachycera</taxon>
        <taxon>Muscomorpha</taxon>
        <taxon>Oestroidea</taxon>
        <taxon>Calliphoridae</taxon>
        <taxon>Luciliinae</taxon>
        <taxon>Lucilia</taxon>
    </lineage>
</organism>
<dbReference type="Gene3D" id="3.40.395.10">
    <property type="entry name" value="Adenoviral Proteinase, Chain A"/>
    <property type="match status" value="1"/>
</dbReference>
<evidence type="ECO:0000256" key="1">
    <source>
        <dbReference type="ARBA" id="ARBA00005234"/>
    </source>
</evidence>
<feature type="compositionally biased region" description="Low complexity" evidence="6">
    <location>
        <begin position="1634"/>
        <end position="1645"/>
    </location>
</feature>
<feature type="region of interest" description="Disordered" evidence="6">
    <location>
        <begin position="956"/>
        <end position="1050"/>
    </location>
</feature>
<dbReference type="FunFam" id="1.10.418.20:FF:000001">
    <property type="entry name" value="sentrin-specific protease 6 isoform X1"/>
    <property type="match status" value="1"/>
</dbReference>
<evidence type="ECO:0000256" key="2">
    <source>
        <dbReference type="ARBA" id="ARBA00022553"/>
    </source>
</evidence>
<dbReference type="OMA" id="GQTMQIV"/>
<evidence type="ECO:0000313" key="9">
    <source>
        <dbReference type="Proteomes" id="UP000037069"/>
    </source>
</evidence>
<feature type="region of interest" description="Disordered" evidence="6">
    <location>
        <begin position="1901"/>
        <end position="1929"/>
    </location>
</feature>
<dbReference type="InterPro" id="IPR038765">
    <property type="entry name" value="Papain-like_cys_pep_sf"/>
</dbReference>
<feature type="compositionally biased region" description="Low complexity" evidence="6">
    <location>
        <begin position="254"/>
        <end position="291"/>
    </location>
</feature>
<keyword evidence="9" id="KW-1185">Reference proteome</keyword>
<feature type="compositionally biased region" description="Low complexity" evidence="6">
    <location>
        <begin position="988"/>
        <end position="1017"/>
    </location>
</feature>
<dbReference type="InterPro" id="IPR051947">
    <property type="entry name" value="Sentrin-specific_protease"/>
</dbReference>
<feature type="compositionally biased region" description="Low complexity" evidence="6">
    <location>
        <begin position="1901"/>
        <end position="1914"/>
    </location>
</feature>
<keyword evidence="2" id="KW-0597">Phosphoprotein</keyword>
<feature type="compositionally biased region" description="Polar residues" evidence="6">
    <location>
        <begin position="956"/>
        <end position="980"/>
    </location>
</feature>
<feature type="region of interest" description="Disordered" evidence="6">
    <location>
        <begin position="1608"/>
        <end position="1660"/>
    </location>
</feature>
<feature type="region of interest" description="Disordered" evidence="6">
    <location>
        <begin position="393"/>
        <end position="423"/>
    </location>
</feature>
<feature type="region of interest" description="Disordered" evidence="6">
    <location>
        <begin position="1091"/>
        <end position="1215"/>
    </location>
</feature>
<dbReference type="GO" id="GO:0005737">
    <property type="term" value="C:cytoplasm"/>
    <property type="evidence" value="ECO:0007669"/>
    <property type="project" value="TreeGrafter"/>
</dbReference>
<accession>A0A0L0BWI5</accession>
<feature type="region of interest" description="Disordered" evidence="6">
    <location>
        <begin position="694"/>
        <end position="717"/>
    </location>
</feature>
<dbReference type="OrthoDB" id="442460at2759"/>
<feature type="region of interest" description="Disordered" evidence="6">
    <location>
        <begin position="639"/>
        <end position="678"/>
    </location>
</feature>
<dbReference type="FunFam" id="3.30.310.130:FF:000005">
    <property type="entry name" value="Uncharacterized protein, isoform C"/>
    <property type="match status" value="1"/>
</dbReference>
<dbReference type="GO" id="GO:0005634">
    <property type="term" value="C:nucleus"/>
    <property type="evidence" value="ECO:0007669"/>
    <property type="project" value="TreeGrafter"/>
</dbReference>
<comment type="caution">
    <text evidence="8">The sequence shown here is derived from an EMBL/GenBank/DDBJ whole genome shotgun (WGS) entry which is preliminary data.</text>
</comment>
<feature type="domain" description="Ubiquitin-like protease family profile" evidence="7">
    <location>
        <begin position="1444"/>
        <end position="1739"/>
    </location>
</feature>
<feature type="compositionally biased region" description="Low complexity" evidence="6">
    <location>
        <begin position="1101"/>
        <end position="1126"/>
    </location>
</feature>